<comment type="caution">
    <text evidence="6">The sequence shown here is derived from an EMBL/GenBank/DDBJ whole genome shotgun (WGS) entry which is preliminary data.</text>
</comment>
<evidence type="ECO:0000256" key="2">
    <source>
        <dbReference type="ARBA" id="ARBA00017273"/>
    </source>
</evidence>
<feature type="compositionally biased region" description="Pro residues" evidence="3">
    <location>
        <begin position="1"/>
        <end position="25"/>
    </location>
</feature>
<gene>
    <name evidence="6" type="ORF">VA596_24930</name>
</gene>
<dbReference type="Pfam" id="PF14579">
    <property type="entry name" value="HHH_6"/>
    <property type="match status" value="1"/>
</dbReference>
<accession>A0ABU5R981</accession>
<evidence type="ECO:0000313" key="7">
    <source>
        <dbReference type="Proteomes" id="UP001304298"/>
    </source>
</evidence>
<evidence type="ECO:0000259" key="4">
    <source>
        <dbReference type="Pfam" id="PF01336"/>
    </source>
</evidence>
<dbReference type="RefSeq" id="WP_323330565.1">
    <property type="nucleotide sequence ID" value="NZ_JAYFSI010000006.1"/>
</dbReference>
<dbReference type="EMBL" id="JAYFSI010000006">
    <property type="protein sequence ID" value="MEA5362802.1"/>
    <property type="molecule type" value="Genomic_DNA"/>
</dbReference>
<dbReference type="Proteomes" id="UP001304298">
    <property type="component" value="Unassembled WGS sequence"/>
</dbReference>
<dbReference type="CDD" id="cd04485">
    <property type="entry name" value="DnaE_OBF"/>
    <property type="match status" value="1"/>
</dbReference>
<comment type="similarity">
    <text evidence="1">Belongs to the DNA polymerase type-C family. DnaE2 subfamily.</text>
</comment>
<dbReference type="InterPro" id="IPR004365">
    <property type="entry name" value="NA-bd_OB_tRNA"/>
</dbReference>
<evidence type="ECO:0000259" key="5">
    <source>
        <dbReference type="Pfam" id="PF14579"/>
    </source>
</evidence>
<dbReference type="InterPro" id="IPR029460">
    <property type="entry name" value="DNAPol_HHH"/>
</dbReference>
<reference evidence="6 7" key="1">
    <citation type="submission" date="2023-12" db="EMBL/GenBank/DDBJ databases">
        <title>Amycolatopsis sp. V23-08.</title>
        <authorList>
            <person name="Somphong A."/>
        </authorList>
    </citation>
    <scope>NUCLEOTIDE SEQUENCE [LARGE SCALE GENOMIC DNA]</scope>
    <source>
        <strain evidence="6 7">V23-08</strain>
    </source>
</reference>
<dbReference type="InterPro" id="IPR004805">
    <property type="entry name" value="DnaE2/DnaE/PolC"/>
</dbReference>
<evidence type="ECO:0000313" key="6">
    <source>
        <dbReference type="EMBL" id="MEA5362802.1"/>
    </source>
</evidence>
<sequence>NLTPLPPPPPLPISQRPPPPTPAPASPGGVALRLGLAAVRHLGDDPAAAIVAERDAHGPYADVGDLTRRVPLKKVAVEALATAGAFGPDRRRALWAAGAAAATRPGHLPGLAPGLDAPALPGMTRFEVTAADLWAAGVSPDSHPVQYLREYLEKRGALTVADLMRAADGTRVWIGGAVTHRQRPATAGGITFFNVEDETGMANVLVSPGLWNRQRFVARTSAALLVRGQVQAAEGVVTLVADRLERLDLSMATGPSRDFR</sequence>
<dbReference type="Gene3D" id="1.10.150.870">
    <property type="match status" value="1"/>
</dbReference>
<protein>
    <recommendedName>
        <fullName evidence="2">Error-prone DNA polymerase</fullName>
    </recommendedName>
</protein>
<name>A0ABU5R981_9PSEU</name>
<dbReference type="PANTHER" id="PTHR32294">
    <property type="entry name" value="DNA POLYMERASE III SUBUNIT ALPHA"/>
    <property type="match status" value="1"/>
</dbReference>
<feature type="domain" description="OB" evidence="4">
    <location>
        <begin position="172"/>
        <end position="246"/>
    </location>
</feature>
<keyword evidence="7" id="KW-1185">Reference proteome</keyword>
<dbReference type="Pfam" id="PF01336">
    <property type="entry name" value="tRNA_anti-codon"/>
    <property type="match status" value="1"/>
</dbReference>
<feature type="region of interest" description="Disordered" evidence="3">
    <location>
        <begin position="1"/>
        <end position="29"/>
    </location>
</feature>
<feature type="domain" description="DNA polymerase helix-hairpin-helix motif" evidence="5">
    <location>
        <begin position="31"/>
        <end position="87"/>
    </location>
</feature>
<dbReference type="PANTHER" id="PTHR32294:SF4">
    <property type="entry name" value="ERROR-PRONE DNA POLYMERASE"/>
    <property type="match status" value="1"/>
</dbReference>
<evidence type="ECO:0000256" key="3">
    <source>
        <dbReference type="SAM" id="MobiDB-lite"/>
    </source>
</evidence>
<evidence type="ECO:0000256" key="1">
    <source>
        <dbReference type="ARBA" id="ARBA00007391"/>
    </source>
</evidence>
<feature type="non-terminal residue" evidence="6">
    <location>
        <position position="1"/>
    </location>
</feature>
<organism evidence="6 7">
    <name type="scientific">Amycolatopsis heterodermiae</name>
    <dbReference type="NCBI Taxonomy" id="3110235"/>
    <lineage>
        <taxon>Bacteria</taxon>
        <taxon>Bacillati</taxon>
        <taxon>Actinomycetota</taxon>
        <taxon>Actinomycetes</taxon>
        <taxon>Pseudonocardiales</taxon>
        <taxon>Pseudonocardiaceae</taxon>
        <taxon>Amycolatopsis</taxon>
    </lineage>
</organism>
<proteinExistence type="inferred from homology"/>